<dbReference type="InterPro" id="IPR011057">
    <property type="entry name" value="Mss4-like_sf"/>
</dbReference>
<keyword evidence="3" id="KW-0862">Zinc</keyword>
<dbReference type="Pfam" id="PF04828">
    <property type="entry name" value="GFA"/>
    <property type="match status" value="1"/>
</dbReference>
<dbReference type="InterPro" id="IPR006913">
    <property type="entry name" value="CENP-V/GFA"/>
</dbReference>
<evidence type="ECO:0000259" key="4">
    <source>
        <dbReference type="PROSITE" id="PS51891"/>
    </source>
</evidence>
<keyword evidence="2" id="KW-0479">Metal-binding</keyword>
<protein>
    <submittedName>
        <fullName evidence="5">Aldehyde-activating protein</fullName>
    </submittedName>
</protein>
<evidence type="ECO:0000313" key="5">
    <source>
        <dbReference type="EMBL" id="PPU61385.1"/>
    </source>
</evidence>
<comment type="similarity">
    <text evidence="1">Belongs to the Gfa family.</text>
</comment>
<dbReference type="EMBL" id="MDEC01000024">
    <property type="protein sequence ID" value="PPU61385.1"/>
    <property type="molecule type" value="Genomic_DNA"/>
</dbReference>
<sequence>MGAAGRGRPMSERHLRRSTHKIGEVTLGPVHRLSCHCGAVQIDLDLPHGLLDPRRCDCSMCRRRGAVVASVTLDGLHVVQGEDVLRLYQFNTQTAAHYFCGVCGIYTHHRRRSDPSEYGYNVGCLEGVNPYALSIAVPVEDGVNHPADRAAVHD</sequence>
<dbReference type="InterPro" id="IPR052355">
    <property type="entry name" value="CENP-V-like"/>
</dbReference>
<dbReference type="GO" id="GO:0016846">
    <property type="term" value="F:carbon-sulfur lyase activity"/>
    <property type="evidence" value="ECO:0007669"/>
    <property type="project" value="InterPro"/>
</dbReference>
<evidence type="ECO:0000256" key="1">
    <source>
        <dbReference type="ARBA" id="ARBA00005495"/>
    </source>
</evidence>
<dbReference type="OrthoDB" id="9805575at2"/>
<dbReference type="PANTHER" id="PTHR28620:SF1">
    <property type="entry name" value="CENP-V_GFA DOMAIN-CONTAINING PROTEIN"/>
    <property type="match status" value="1"/>
</dbReference>
<evidence type="ECO:0000256" key="3">
    <source>
        <dbReference type="ARBA" id="ARBA00022833"/>
    </source>
</evidence>
<reference evidence="5 6" key="1">
    <citation type="submission" date="2016-08" db="EMBL/GenBank/DDBJ databases">
        <authorList>
            <person name="Seilhamer J.J."/>
        </authorList>
    </citation>
    <scope>NUCLEOTIDE SEQUENCE [LARGE SCALE GENOMIC DNA]</scope>
    <source>
        <strain evidence="5 6">CFBP4690</strain>
    </source>
</reference>
<gene>
    <name evidence="5" type="ORF">XcodCFBP4690_16065</name>
</gene>
<dbReference type="SUPFAM" id="SSF51316">
    <property type="entry name" value="Mss4-like"/>
    <property type="match status" value="1"/>
</dbReference>
<organism evidence="5 6">
    <name type="scientific">Xanthomonas codiaei</name>
    <dbReference type="NCBI Taxonomy" id="56463"/>
    <lineage>
        <taxon>Bacteria</taxon>
        <taxon>Pseudomonadati</taxon>
        <taxon>Pseudomonadota</taxon>
        <taxon>Gammaproteobacteria</taxon>
        <taxon>Lysobacterales</taxon>
        <taxon>Lysobacteraceae</taxon>
        <taxon>Xanthomonas</taxon>
    </lineage>
</organism>
<dbReference type="PANTHER" id="PTHR28620">
    <property type="entry name" value="CENTROMERE PROTEIN V"/>
    <property type="match status" value="1"/>
</dbReference>
<accession>A0A2S7CII4</accession>
<dbReference type="Gene3D" id="2.170.150.70">
    <property type="match status" value="1"/>
</dbReference>
<feature type="domain" description="CENP-V/GFA" evidence="4">
    <location>
        <begin position="31"/>
        <end position="148"/>
    </location>
</feature>
<dbReference type="Proteomes" id="UP000237872">
    <property type="component" value="Unassembled WGS sequence"/>
</dbReference>
<dbReference type="AlphaFoldDB" id="A0A2S7CII4"/>
<comment type="caution">
    <text evidence="5">The sequence shown here is derived from an EMBL/GenBank/DDBJ whole genome shotgun (WGS) entry which is preliminary data.</text>
</comment>
<dbReference type="GO" id="GO:0046872">
    <property type="term" value="F:metal ion binding"/>
    <property type="evidence" value="ECO:0007669"/>
    <property type="project" value="UniProtKB-KW"/>
</dbReference>
<evidence type="ECO:0000313" key="6">
    <source>
        <dbReference type="Proteomes" id="UP000237872"/>
    </source>
</evidence>
<evidence type="ECO:0000256" key="2">
    <source>
        <dbReference type="ARBA" id="ARBA00022723"/>
    </source>
</evidence>
<name>A0A2S7CII4_9XANT</name>
<dbReference type="PROSITE" id="PS51891">
    <property type="entry name" value="CENP_V_GFA"/>
    <property type="match status" value="1"/>
</dbReference>
<proteinExistence type="inferred from homology"/>